<dbReference type="AlphaFoldDB" id="J4U7D7"/>
<gene>
    <name evidence="2" type="ORF">A1Q1_05167</name>
</gene>
<feature type="compositionally biased region" description="Polar residues" evidence="1">
    <location>
        <begin position="8"/>
        <end position="23"/>
    </location>
</feature>
<reference evidence="2 3" key="1">
    <citation type="journal article" date="2012" name="Eukaryot. Cell">
        <title>Draft genome sequence of CBS 2479, the standard type strain of Trichosporon asahii.</title>
        <authorList>
            <person name="Yang R.Y."/>
            <person name="Li H.T."/>
            <person name="Zhu H."/>
            <person name="Zhou G.P."/>
            <person name="Wang M."/>
            <person name="Wang L."/>
        </authorList>
    </citation>
    <scope>NUCLEOTIDE SEQUENCE [LARGE SCALE GENOMIC DNA]</scope>
    <source>
        <strain evidence="3">ATCC 90039 / CBS 2479 / JCM 2466 / KCTC 7840 / NCYC 2677 / UAMH 7654</strain>
    </source>
</reference>
<dbReference type="HOGENOM" id="CLU_1603913_0_0_1"/>
<sequence>MTQERRPQFLQSFSCPTSPPDGNSHTRHDPRQPFKPPPSRAHVPLPSVAQVLQTLPALSTQDYKEYKRLQRVQIFPIYSARSGFQVQLPRSPLERARLSKSVKLQNGGNGYNRAIRWEEKGRKLRPLDWSLTQQGEEKWSGDWSMLKDRGMKRCEERGRSSSPDTE</sequence>
<dbReference type="VEuPathDB" id="FungiDB:A1Q1_05167"/>
<organism evidence="2 3">
    <name type="scientific">Trichosporon asahii var. asahii (strain ATCC 90039 / CBS 2479 / JCM 2466 / KCTC 7840 / NBRC 103889/ NCYC 2677 / UAMH 7654)</name>
    <name type="common">Yeast</name>
    <dbReference type="NCBI Taxonomy" id="1186058"/>
    <lineage>
        <taxon>Eukaryota</taxon>
        <taxon>Fungi</taxon>
        <taxon>Dikarya</taxon>
        <taxon>Basidiomycota</taxon>
        <taxon>Agaricomycotina</taxon>
        <taxon>Tremellomycetes</taxon>
        <taxon>Trichosporonales</taxon>
        <taxon>Trichosporonaceae</taxon>
        <taxon>Trichosporon</taxon>
    </lineage>
</organism>
<feature type="region of interest" description="Disordered" evidence="1">
    <location>
        <begin position="1"/>
        <end position="44"/>
    </location>
</feature>
<proteinExistence type="predicted"/>
<evidence type="ECO:0000256" key="1">
    <source>
        <dbReference type="SAM" id="MobiDB-lite"/>
    </source>
</evidence>
<name>J4U7D7_TRIAS</name>
<dbReference type="EMBL" id="ALBS01000299">
    <property type="protein sequence ID" value="EJT46210.1"/>
    <property type="molecule type" value="Genomic_DNA"/>
</dbReference>
<evidence type="ECO:0000313" key="3">
    <source>
        <dbReference type="Proteomes" id="UP000002748"/>
    </source>
</evidence>
<dbReference type="RefSeq" id="XP_014177449.1">
    <property type="nucleotide sequence ID" value="XM_014321974.1"/>
</dbReference>
<dbReference type="Proteomes" id="UP000002748">
    <property type="component" value="Unassembled WGS sequence"/>
</dbReference>
<evidence type="ECO:0000313" key="2">
    <source>
        <dbReference type="EMBL" id="EJT46210.1"/>
    </source>
</evidence>
<dbReference type="GeneID" id="25988679"/>
<dbReference type="KEGG" id="tasa:A1Q1_05167"/>
<protein>
    <submittedName>
        <fullName evidence="2">Uncharacterized protein</fullName>
    </submittedName>
</protein>
<comment type="caution">
    <text evidence="2">The sequence shown here is derived from an EMBL/GenBank/DDBJ whole genome shotgun (WGS) entry which is preliminary data.</text>
</comment>
<accession>J4U7D7</accession>